<dbReference type="AlphaFoldDB" id="A0A645GFJ8"/>
<name>A0A645GFJ8_9ZZZZ</name>
<gene>
    <name evidence="1" type="ORF">SDC9_171958</name>
</gene>
<evidence type="ECO:0000313" key="1">
    <source>
        <dbReference type="EMBL" id="MPN24559.1"/>
    </source>
</evidence>
<organism evidence="1">
    <name type="scientific">bioreactor metagenome</name>
    <dbReference type="NCBI Taxonomy" id="1076179"/>
    <lineage>
        <taxon>unclassified sequences</taxon>
        <taxon>metagenomes</taxon>
        <taxon>ecological metagenomes</taxon>
    </lineage>
</organism>
<dbReference type="EMBL" id="VSSQ01073449">
    <property type="protein sequence ID" value="MPN24559.1"/>
    <property type="molecule type" value="Genomic_DNA"/>
</dbReference>
<proteinExistence type="predicted"/>
<accession>A0A645GFJ8</accession>
<reference evidence="1" key="1">
    <citation type="submission" date="2019-08" db="EMBL/GenBank/DDBJ databases">
        <authorList>
            <person name="Kucharzyk K."/>
            <person name="Murdoch R.W."/>
            <person name="Higgins S."/>
            <person name="Loffler F."/>
        </authorList>
    </citation>
    <scope>NUCLEOTIDE SEQUENCE</scope>
</reference>
<sequence>MIAESQDGAAILHLTTKGDALRPAPRPEVPIDIPAGRRAGPKAPVVNVRALCSVPGHGALSIDPGQDGFRVFRSGEIVVDCFKVQKGEPVIVGLAIRIHACDEPSGFLVPE</sequence>
<protein>
    <submittedName>
        <fullName evidence="1">Uncharacterized protein</fullName>
    </submittedName>
</protein>
<comment type="caution">
    <text evidence="1">The sequence shown here is derived from an EMBL/GenBank/DDBJ whole genome shotgun (WGS) entry which is preliminary data.</text>
</comment>